<feature type="binding site" evidence="12">
    <location>
        <position position="142"/>
    </location>
    <ligand>
        <name>Zn(2+)</name>
        <dbReference type="ChEBI" id="CHEBI:29105"/>
        <label>1</label>
        <note>catalytic</note>
    </ligand>
</feature>
<dbReference type="InterPro" id="IPR030854">
    <property type="entry name" value="RNase_J_bac"/>
</dbReference>
<feature type="active site" description="Proton donor" evidence="10">
    <location>
        <position position="195"/>
    </location>
</feature>
<dbReference type="Pfam" id="PF00753">
    <property type="entry name" value="Lactamase_B"/>
    <property type="match status" value="1"/>
</dbReference>
<feature type="binding site" evidence="12">
    <location>
        <position position="72"/>
    </location>
    <ligand>
        <name>Zn(2+)</name>
        <dbReference type="ChEBI" id="CHEBI:29105"/>
        <label>1</label>
        <note>catalytic</note>
    </ligand>
</feature>
<sequence length="556" mass="62610">MQKENTLRFVPLGGLEEIGRNMMFFEYNNEIVIIDAGLQFPEEETPGIDFIIPNVTYLEENRDKVKALIITHAHLDHIGAIPYIMEKIGNPPIYTTALSREIIKRRQEEFPNAPKLIFEEVKAGDTVRISDNFSAEFFGGMHTIPDSIIVLLKTPAGNMCNLGDFRMEYDKEGNAQGMAMFEKISVKGVQAIFLDSTAAEKPGKGVSEETVEQNIEEVFRKAPGRIIVGTFASLLDRIRTVMQIAERCGRKVVISGRSMQENVKIAQNLGYIKMTQGLIVPLEDVRKYKDEKILIVSTGAQGETNASLMKIILGEHKHIRIKPGDTVIFSSSIIPGNERSVQTLMDNLARQGAIIHRSAFMDLHASGHGPQEDIKAVLRAIKPKFFFPIHGYYFMRYTNVNNAVEAGVKRENCVLMDNGQVAEISKLKVEVIKETVPAYYVMVDGLGVGDVGEVVLRDRRVLAQEGMVVIIATMDKQSGKILKNPDIISRGFIYLKENKEILDEIRRRIRGIFGRLPLDQEVDIDYFKGLIRDQIGQFLFNKTKRRPMVLPVVIEI</sequence>
<evidence type="ECO:0000256" key="9">
    <source>
        <dbReference type="HAMAP-Rule" id="MF_01491"/>
    </source>
</evidence>
<evidence type="ECO:0000256" key="12">
    <source>
        <dbReference type="PIRSR" id="PIRSR004803-3"/>
    </source>
</evidence>
<comment type="subcellular location">
    <subcellularLocation>
        <location evidence="9">Cytoplasm</location>
    </subcellularLocation>
</comment>
<feature type="binding site" evidence="12">
    <location>
        <position position="49"/>
    </location>
    <ligand>
        <name>Ca(2+)</name>
        <dbReference type="ChEBI" id="CHEBI:29108"/>
    </ligand>
</feature>
<dbReference type="NCBIfam" id="TIGR00649">
    <property type="entry name" value="MG423"/>
    <property type="match status" value="1"/>
</dbReference>
<dbReference type="GO" id="GO:0004521">
    <property type="term" value="F:RNA endonuclease activity"/>
    <property type="evidence" value="ECO:0007669"/>
    <property type="project" value="UniProtKB-UniRule"/>
</dbReference>
<evidence type="ECO:0000256" key="11">
    <source>
        <dbReference type="PIRSR" id="PIRSR004803-2"/>
    </source>
</evidence>
<dbReference type="PANTHER" id="PTHR43694">
    <property type="entry name" value="RIBONUCLEASE J"/>
    <property type="match status" value="1"/>
</dbReference>
<proteinExistence type="inferred from homology"/>
<dbReference type="HAMAP" id="MF_01491">
    <property type="entry name" value="RNase_J_bact"/>
    <property type="match status" value="1"/>
</dbReference>
<dbReference type="Proteomes" id="UP000178599">
    <property type="component" value="Unassembled WGS sequence"/>
</dbReference>
<dbReference type="InterPro" id="IPR041636">
    <property type="entry name" value="RNase_J_C"/>
</dbReference>
<comment type="function">
    <text evidence="9">An RNase that has 5'-3' exonuclease and possibly endonuclease activity. Involved in maturation of rRNA and in some organisms also mRNA maturation and/or decay.</text>
</comment>
<dbReference type="PANTHER" id="PTHR43694:SF1">
    <property type="entry name" value="RIBONUCLEASE J"/>
    <property type="match status" value="1"/>
</dbReference>
<dbReference type="PIRSF" id="PIRSF004803">
    <property type="entry name" value="RnjA"/>
    <property type="match status" value="1"/>
</dbReference>
<evidence type="ECO:0000256" key="2">
    <source>
        <dbReference type="ARBA" id="ARBA00022722"/>
    </source>
</evidence>
<keyword evidence="2 9" id="KW-0540">Nuclease</keyword>
<dbReference type="InterPro" id="IPR042173">
    <property type="entry name" value="RNase_J_2"/>
</dbReference>
<dbReference type="Pfam" id="PF07521">
    <property type="entry name" value="RMMBL"/>
    <property type="match status" value="1"/>
</dbReference>
<dbReference type="Pfam" id="PF22505">
    <property type="entry name" value="RNase_J_b_CASP"/>
    <property type="match status" value="1"/>
</dbReference>
<dbReference type="Gene3D" id="3.40.50.10710">
    <property type="entry name" value="Metallo-hydrolase/oxidoreductase"/>
    <property type="match status" value="1"/>
</dbReference>
<feature type="domain" description="Metallo-beta-lactamase" evidence="13">
    <location>
        <begin position="19"/>
        <end position="215"/>
    </location>
</feature>
<organism evidence="14 15">
    <name type="scientific">Candidatus Liptonbacteria bacterium RIFOXYB1_FULL_36_10</name>
    <dbReference type="NCBI Taxonomy" id="1798654"/>
    <lineage>
        <taxon>Bacteria</taxon>
        <taxon>Candidatus Liptoniibacteriota</taxon>
    </lineage>
</organism>
<dbReference type="SMART" id="SM00849">
    <property type="entry name" value="Lactamase_B"/>
    <property type="match status" value="1"/>
</dbReference>
<feature type="binding site" evidence="9 11">
    <location>
        <begin position="364"/>
        <end position="368"/>
    </location>
    <ligand>
        <name>substrate</name>
    </ligand>
</feature>
<keyword evidence="7 9" id="KW-0269">Exonuclease</keyword>
<evidence type="ECO:0000313" key="15">
    <source>
        <dbReference type="Proteomes" id="UP000178599"/>
    </source>
</evidence>
<keyword evidence="6 12" id="KW-0862">Zinc</keyword>
<reference evidence="14 15" key="1">
    <citation type="journal article" date="2016" name="Nat. Commun.">
        <title>Thousands of microbial genomes shed light on interconnected biogeochemical processes in an aquifer system.</title>
        <authorList>
            <person name="Anantharaman K."/>
            <person name="Brown C.T."/>
            <person name="Hug L.A."/>
            <person name="Sharon I."/>
            <person name="Castelle C.J."/>
            <person name="Probst A.J."/>
            <person name="Thomas B.C."/>
            <person name="Singh A."/>
            <person name="Wilkins M.J."/>
            <person name="Karaoz U."/>
            <person name="Brodie E.L."/>
            <person name="Williams K.H."/>
            <person name="Hubbard S.S."/>
            <person name="Banfield J.F."/>
        </authorList>
    </citation>
    <scope>NUCLEOTIDE SEQUENCE [LARGE SCALE GENOMIC DNA]</scope>
</reference>
<name>A0A1G2CMT2_9BACT</name>
<evidence type="ECO:0000259" key="13">
    <source>
        <dbReference type="SMART" id="SM00849"/>
    </source>
</evidence>
<dbReference type="InterPro" id="IPR001279">
    <property type="entry name" value="Metallo-B-lactamas"/>
</dbReference>
<dbReference type="GO" id="GO:0006364">
    <property type="term" value="P:rRNA processing"/>
    <property type="evidence" value="ECO:0007669"/>
    <property type="project" value="UniProtKB-UniRule"/>
</dbReference>
<feature type="binding site" evidence="12">
    <location>
        <position position="47"/>
    </location>
    <ligand>
        <name>Ca(2+)</name>
        <dbReference type="ChEBI" id="CHEBI:29108"/>
    </ligand>
</feature>
<evidence type="ECO:0000256" key="1">
    <source>
        <dbReference type="ARBA" id="ARBA00022490"/>
    </source>
</evidence>
<gene>
    <name evidence="9" type="primary">rnj</name>
    <name evidence="14" type="ORF">A2390_02080</name>
</gene>
<dbReference type="GO" id="GO:0004534">
    <property type="term" value="F:5'-3' RNA exonuclease activity"/>
    <property type="evidence" value="ECO:0007669"/>
    <property type="project" value="UniProtKB-UniRule"/>
</dbReference>
<feature type="binding site" evidence="12">
    <location>
        <position position="74"/>
    </location>
    <ligand>
        <name>Zn(2+)</name>
        <dbReference type="ChEBI" id="CHEBI:29105"/>
        <label>1</label>
        <note>catalytic</note>
    </ligand>
</feature>
<dbReference type="Gene3D" id="3.60.15.10">
    <property type="entry name" value="Ribonuclease Z/Hydroxyacylglutathione hydrolase-like"/>
    <property type="match status" value="1"/>
</dbReference>
<dbReference type="InterPro" id="IPR036866">
    <property type="entry name" value="RibonucZ/Hydroxyglut_hydro"/>
</dbReference>
<dbReference type="GO" id="GO:0005737">
    <property type="term" value="C:cytoplasm"/>
    <property type="evidence" value="ECO:0007669"/>
    <property type="project" value="UniProtKB-SubCell"/>
</dbReference>
<keyword evidence="8 9" id="KW-0694">RNA-binding</keyword>
<evidence type="ECO:0000256" key="3">
    <source>
        <dbReference type="ARBA" id="ARBA00022723"/>
    </source>
</evidence>
<dbReference type="Gene3D" id="3.10.20.580">
    <property type="match status" value="1"/>
</dbReference>
<dbReference type="GO" id="GO:0008270">
    <property type="term" value="F:zinc ion binding"/>
    <property type="evidence" value="ECO:0007669"/>
    <property type="project" value="InterPro"/>
</dbReference>
<dbReference type="AlphaFoldDB" id="A0A1G2CMT2"/>
<feature type="binding site" evidence="12">
    <location>
        <position position="444"/>
    </location>
    <ligand>
        <name>Ca(2+)</name>
        <dbReference type="ChEBI" id="CHEBI:29108"/>
    </ligand>
</feature>
<comment type="subunit">
    <text evidence="9">Homodimer, may be a subunit of the RNA degradosome.</text>
</comment>
<keyword evidence="1 9" id="KW-0963">Cytoplasm</keyword>
<evidence type="ECO:0000256" key="4">
    <source>
        <dbReference type="ARBA" id="ARBA00022759"/>
    </source>
</evidence>
<feature type="binding site" evidence="12">
    <location>
        <position position="76"/>
    </location>
    <ligand>
        <name>Zn(2+)</name>
        <dbReference type="ChEBI" id="CHEBI:29105"/>
        <label>1</label>
        <note>catalytic</note>
    </ligand>
</feature>
<keyword evidence="9" id="KW-0698">rRNA processing</keyword>
<protein>
    <recommendedName>
        <fullName evidence="9">Ribonuclease J</fullName>
        <shortName evidence="9">RNase J</shortName>
        <ecNumber evidence="9">3.1.-.-</ecNumber>
    </recommendedName>
</protein>
<keyword evidence="4 9" id="KW-0255">Endonuclease</keyword>
<comment type="similarity">
    <text evidence="9">Belongs to the metallo-beta-lactamase superfamily. RNA-metabolizing metallo-beta-lactamase-like family. Bacterial RNase J subfamily.</text>
</comment>
<evidence type="ECO:0000256" key="6">
    <source>
        <dbReference type="ARBA" id="ARBA00022833"/>
    </source>
</evidence>
<feature type="binding site" evidence="12">
    <location>
        <position position="390"/>
    </location>
    <ligand>
        <name>Zn(2+)</name>
        <dbReference type="ChEBI" id="CHEBI:29105"/>
        <label>2</label>
        <note>catalytic</note>
    </ligand>
</feature>
<dbReference type="GO" id="GO:0003723">
    <property type="term" value="F:RNA binding"/>
    <property type="evidence" value="ECO:0007669"/>
    <property type="project" value="UniProtKB-UniRule"/>
</dbReference>
<dbReference type="EC" id="3.1.-.-" evidence="9"/>
<dbReference type="EMBL" id="MHLE01000023">
    <property type="protein sequence ID" value="OGZ02685.1"/>
    <property type="molecule type" value="Genomic_DNA"/>
</dbReference>
<dbReference type="InterPro" id="IPR055132">
    <property type="entry name" value="RNase_J_b_CASP"/>
</dbReference>
<evidence type="ECO:0000256" key="8">
    <source>
        <dbReference type="ARBA" id="ARBA00022884"/>
    </source>
</evidence>
<evidence type="ECO:0000313" key="14">
    <source>
        <dbReference type="EMBL" id="OGZ02685.1"/>
    </source>
</evidence>
<keyword evidence="3 12" id="KW-0479">Metal-binding</keyword>
<keyword evidence="12" id="KW-0106">Calcium</keyword>
<comment type="cofactor">
    <cofactor evidence="12">
        <name>Ca(2+)</name>
        <dbReference type="ChEBI" id="CHEBI:29108"/>
    </cofactor>
    <text evidence="12">Binds 1 Ca(2+) cation per subunit. Seen in 1 crystal structure, it is not clear if it is physiologically important.</text>
</comment>
<dbReference type="InterPro" id="IPR004613">
    <property type="entry name" value="RNase_J"/>
</dbReference>
<dbReference type="Pfam" id="PF17770">
    <property type="entry name" value="RNase_J_C"/>
    <property type="match status" value="1"/>
</dbReference>
<dbReference type="InterPro" id="IPR011108">
    <property type="entry name" value="RMMBL"/>
</dbReference>
<accession>A0A1G2CMT2</accession>
<dbReference type="CDD" id="cd07714">
    <property type="entry name" value="RNaseJ_MBL-fold"/>
    <property type="match status" value="1"/>
</dbReference>
<evidence type="ECO:0000256" key="5">
    <source>
        <dbReference type="ARBA" id="ARBA00022801"/>
    </source>
</evidence>
<comment type="caution">
    <text evidence="14">The sequence shown here is derived from an EMBL/GenBank/DDBJ whole genome shotgun (WGS) entry which is preliminary data.</text>
</comment>
<feature type="binding site" evidence="12">
    <location>
        <position position="164"/>
    </location>
    <ligand>
        <name>Zn(2+)</name>
        <dbReference type="ChEBI" id="CHEBI:29105"/>
        <label>2</label>
        <note>catalytic</note>
    </ligand>
</feature>
<keyword evidence="5 9" id="KW-0378">Hydrolase</keyword>
<dbReference type="SUPFAM" id="SSF56281">
    <property type="entry name" value="Metallo-hydrolase/oxidoreductase"/>
    <property type="match status" value="1"/>
</dbReference>
<evidence type="ECO:0000256" key="7">
    <source>
        <dbReference type="ARBA" id="ARBA00022839"/>
    </source>
</evidence>
<feature type="binding site" evidence="12">
    <location>
        <position position="77"/>
    </location>
    <ligand>
        <name>Zn(2+)</name>
        <dbReference type="ChEBI" id="CHEBI:29105"/>
        <label>1</label>
        <note>catalytic</note>
    </ligand>
</feature>
<feature type="active site" description="Proton acceptor" evidence="10">
    <location>
        <position position="368"/>
    </location>
</feature>
<comment type="cofactor">
    <cofactor evidence="12">
        <name>Zn(2+)</name>
        <dbReference type="ChEBI" id="CHEBI:29105"/>
    </cofactor>
    <text evidence="12">Binds 2 Zn(2+) ions per subunit. It is not clear if Zn(2+) or Mg(2+) is physiologically important.</text>
</comment>
<evidence type="ECO:0000256" key="10">
    <source>
        <dbReference type="PIRSR" id="PIRSR004803-1"/>
    </source>
</evidence>